<name>A0A074Y0N7_AURSE</name>
<reference evidence="2 3" key="1">
    <citation type="journal article" date="2014" name="BMC Genomics">
        <title>Genome sequencing of four Aureobasidium pullulans varieties: biotechnological potential, stress tolerance, and description of new species.</title>
        <authorList>
            <person name="Gostin Ar C."/>
            <person name="Ohm R.A."/>
            <person name="Kogej T."/>
            <person name="Sonjak S."/>
            <person name="Turk M."/>
            <person name="Zajc J."/>
            <person name="Zalar P."/>
            <person name="Grube M."/>
            <person name="Sun H."/>
            <person name="Han J."/>
            <person name="Sharma A."/>
            <person name="Chiniquy J."/>
            <person name="Ngan C.Y."/>
            <person name="Lipzen A."/>
            <person name="Barry K."/>
            <person name="Grigoriev I.V."/>
            <person name="Gunde-Cimerman N."/>
        </authorList>
    </citation>
    <scope>NUCLEOTIDE SEQUENCE [LARGE SCALE GENOMIC DNA]</scope>
    <source>
        <strain evidence="2 3">EXF-2481</strain>
    </source>
</reference>
<dbReference type="OrthoDB" id="10042665at2759"/>
<organism evidence="2 3">
    <name type="scientific">Aureobasidium subglaciale (strain EXF-2481)</name>
    <name type="common">Aureobasidium pullulans var. subglaciale</name>
    <dbReference type="NCBI Taxonomy" id="1043005"/>
    <lineage>
        <taxon>Eukaryota</taxon>
        <taxon>Fungi</taxon>
        <taxon>Dikarya</taxon>
        <taxon>Ascomycota</taxon>
        <taxon>Pezizomycotina</taxon>
        <taxon>Dothideomycetes</taxon>
        <taxon>Dothideomycetidae</taxon>
        <taxon>Dothideales</taxon>
        <taxon>Saccotheciaceae</taxon>
        <taxon>Aureobasidium</taxon>
    </lineage>
</organism>
<dbReference type="InParanoid" id="A0A074Y0N7"/>
<evidence type="ECO:0000313" key="2">
    <source>
        <dbReference type="EMBL" id="KEQ91363.1"/>
    </source>
</evidence>
<dbReference type="STRING" id="1043005.A0A074Y0N7"/>
<evidence type="ECO:0000313" key="3">
    <source>
        <dbReference type="Proteomes" id="UP000030641"/>
    </source>
</evidence>
<gene>
    <name evidence="2" type="ORF">AUEXF2481DRAFT_500521</name>
</gene>
<dbReference type="HOGENOM" id="CLU_2145382_0_0_1"/>
<protein>
    <submittedName>
        <fullName evidence="2">Uncharacterized protein</fullName>
    </submittedName>
</protein>
<sequence>MNKLGGRFGSKQSLEKTGTDCSGLDVDEVSELLSEERLNGREISNAIHTAGTLARYGDEKLQLSHIQEVLGVRRDFETALEKMEASTLGLAPGVGLTARQNTILTEEHNVQR</sequence>
<accession>A0A074Y0N7</accession>
<proteinExistence type="predicted"/>
<evidence type="ECO:0000256" key="1">
    <source>
        <dbReference type="SAM" id="MobiDB-lite"/>
    </source>
</evidence>
<feature type="region of interest" description="Disordered" evidence="1">
    <location>
        <begin position="1"/>
        <end position="21"/>
    </location>
</feature>
<dbReference type="Proteomes" id="UP000030641">
    <property type="component" value="Unassembled WGS sequence"/>
</dbReference>
<dbReference type="GeneID" id="25368644"/>
<dbReference type="AlphaFoldDB" id="A0A074Y0N7"/>
<dbReference type="RefSeq" id="XP_013339877.1">
    <property type="nucleotide sequence ID" value="XM_013484423.1"/>
</dbReference>
<keyword evidence="3" id="KW-1185">Reference proteome</keyword>
<dbReference type="EMBL" id="KL584779">
    <property type="protein sequence ID" value="KEQ91363.1"/>
    <property type="molecule type" value="Genomic_DNA"/>
</dbReference>